<dbReference type="Proteomes" id="UP000611945">
    <property type="component" value="Unassembled WGS sequence"/>
</dbReference>
<comment type="caution">
    <text evidence="1">The sequence shown here is derived from an EMBL/GenBank/DDBJ whole genome shotgun (WGS) entry which is preliminary data.</text>
</comment>
<gene>
    <name evidence="1" type="ORF">H9642_06125</name>
</gene>
<dbReference type="SUPFAM" id="SSF51445">
    <property type="entry name" value="(Trans)glycosidases"/>
    <property type="match status" value="1"/>
</dbReference>
<dbReference type="Pfam" id="PF00232">
    <property type="entry name" value="Glyco_hydro_1"/>
    <property type="match status" value="1"/>
</dbReference>
<keyword evidence="2" id="KW-1185">Reference proteome</keyword>
<proteinExistence type="predicted"/>
<evidence type="ECO:0000313" key="2">
    <source>
        <dbReference type="Proteomes" id="UP000611945"/>
    </source>
</evidence>
<dbReference type="InterPro" id="IPR001360">
    <property type="entry name" value="Glyco_hydro_1"/>
</dbReference>
<organism evidence="1 2">
    <name type="scientific">Serpens gallinarum</name>
    <dbReference type="NCBI Taxonomy" id="2763075"/>
    <lineage>
        <taxon>Bacteria</taxon>
        <taxon>Pseudomonadati</taxon>
        <taxon>Pseudomonadota</taxon>
        <taxon>Gammaproteobacteria</taxon>
        <taxon>Pseudomonadales</taxon>
        <taxon>Pseudomonadaceae</taxon>
        <taxon>Pseudomonas</taxon>
    </lineage>
</organism>
<name>A0ABR8TLV8_9PSED</name>
<dbReference type="RefSeq" id="WP_251835543.1">
    <property type="nucleotide sequence ID" value="NZ_JACSQG010000002.1"/>
</dbReference>
<evidence type="ECO:0000313" key="1">
    <source>
        <dbReference type="EMBL" id="MBD7976766.1"/>
    </source>
</evidence>
<protein>
    <submittedName>
        <fullName evidence="1">Family 1 glycosylhydrolase</fullName>
    </submittedName>
</protein>
<dbReference type="EMBL" id="JACSQG010000002">
    <property type="protein sequence ID" value="MBD7976766.1"/>
    <property type="molecule type" value="Genomic_DNA"/>
</dbReference>
<reference evidence="1 2" key="1">
    <citation type="submission" date="2020-08" db="EMBL/GenBank/DDBJ databases">
        <title>A Genomic Blueprint of the Chicken Gut Microbiome.</title>
        <authorList>
            <person name="Gilroy R."/>
            <person name="Ravi A."/>
            <person name="Getino M."/>
            <person name="Pursley I."/>
            <person name="Horton D.L."/>
            <person name="Alikhan N.-F."/>
            <person name="Baker D."/>
            <person name="Gharbi K."/>
            <person name="Hall N."/>
            <person name="Watson M."/>
            <person name="Adriaenssens E.M."/>
            <person name="Foster-Nyarko E."/>
            <person name="Jarju S."/>
            <person name="Secka A."/>
            <person name="Antonio M."/>
            <person name="Oren A."/>
            <person name="Chaudhuri R."/>
            <person name="La Ragione R.M."/>
            <person name="Hildebrand F."/>
            <person name="Pallen M.J."/>
        </authorList>
    </citation>
    <scope>NUCLEOTIDE SEQUENCE [LARGE SCALE GENOMIC DNA]</scope>
    <source>
        <strain evidence="1 2">Sa2CUA2</strain>
    </source>
</reference>
<accession>A0ABR8TLV8</accession>
<sequence>MYVPCLFKSFFMGGFECSTHRRDDGRRLDLLQSTGHDRWAAEDYATLRRLGLQTVRDGVRWHLVEQQAGHYDWSSFLPMLRAAQQQDVQVIWDLGHYGWPDDIDIWQPAFVERFARFAAAVAQQVRDESDQVPFYVPINEISFWSWAGGEVGYFNPCALDRSLELKHQLVRASIAAIEAIRAIDARARFVLVDPLIHVVPRDKRAASQADAEAYRLSQFQAWDMLAGRQWPGLGGKPEYLDIIGVNFYSNNQWYMGGGTLWRGEPGYRPLVGMLSEIYQRYQRPLCIAETGDEIGRRAAWFRYVCEQVELALQRTIPIEGICYYPILDYPGWVDDRHCSAGLLGFADAQGQRPLYAPLGEELKAQQAYFAEHLLASRQALTS</sequence>
<dbReference type="InterPro" id="IPR017853">
    <property type="entry name" value="GH"/>
</dbReference>
<dbReference type="Gene3D" id="3.20.20.80">
    <property type="entry name" value="Glycosidases"/>
    <property type="match status" value="1"/>
</dbReference>